<keyword evidence="3" id="KW-1185">Reference proteome</keyword>
<dbReference type="STRING" id="3750.A0A498I2X1"/>
<dbReference type="GO" id="GO:0005524">
    <property type="term" value="F:ATP binding"/>
    <property type="evidence" value="ECO:0007669"/>
    <property type="project" value="InterPro"/>
</dbReference>
<organism evidence="2 3">
    <name type="scientific">Malus domestica</name>
    <name type="common">Apple</name>
    <name type="synonym">Pyrus malus</name>
    <dbReference type="NCBI Taxonomy" id="3750"/>
    <lineage>
        <taxon>Eukaryota</taxon>
        <taxon>Viridiplantae</taxon>
        <taxon>Streptophyta</taxon>
        <taxon>Embryophyta</taxon>
        <taxon>Tracheophyta</taxon>
        <taxon>Spermatophyta</taxon>
        <taxon>Magnoliopsida</taxon>
        <taxon>eudicotyledons</taxon>
        <taxon>Gunneridae</taxon>
        <taxon>Pentapetalae</taxon>
        <taxon>rosids</taxon>
        <taxon>fabids</taxon>
        <taxon>Rosales</taxon>
        <taxon>Rosaceae</taxon>
        <taxon>Amygdaloideae</taxon>
        <taxon>Maleae</taxon>
        <taxon>Malus</taxon>
    </lineage>
</organism>
<gene>
    <name evidence="2" type="ORF">DVH24_019490</name>
</gene>
<evidence type="ECO:0000313" key="2">
    <source>
        <dbReference type="EMBL" id="RXH76602.1"/>
    </source>
</evidence>
<dbReference type="Pfam" id="PF00176">
    <property type="entry name" value="SNF2-rel_dom"/>
    <property type="match status" value="1"/>
</dbReference>
<dbReference type="EMBL" id="RDQH01000340">
    <property type="protein sequence ID" value="RXH76602.1"/>
    <property type="molecule type" value="Genomic_DNA"/>
</dbReference>
<dbReference type="SUPFAM" id="SSF52540">
    <property type="entry name" value="P-loop containing nucleoside triphosphate hydrolases"/>
    <property type="match status" value="1"/>
</dbReference>
<dbReference type="Proteomes" id="UP000290289">
    <property type="component" value="Chromosome 14"/>
</dbReference>
<dbReference type="Gene3D" id="3.40.50.10810">
    <property type="entry name" value="Tandem AAA-ATPase domain"/>
    <property type="match status" value="1"/>
</dbReference>
<dbReference type="PANTHER" id="PTHR10799">
    <property type="entry name" value="SNF2/RAD54 HELICASE FAMILY"/>
    <property type="match status" value="1"/>
</dbReference>
<reference evidence="2 3" key="1">
    <citation type="submission" date="2018-10" db="EMBL/GenBank/DDBJ databases">
        <title>A high-quality apple genome assembly.</title>
        <authorList>
            <person name="Hu J."/>
        </authorList>
    </citation>
    <scope>NUCLEOTIDE SEQUENCE [LARGE SCALE GENOMIC DNA]</scope>
    <source>
        <strain evidence="3">cv. HFTH1</strain>
        <tissue evidence="2">Young leaf</tissue>
    </source>
</reference>
<dbReference type="InterPro" id="IPR000330">
    <property type="entry name" value="SNF2_N"/>
</dbReference>
<evidence type="ECO:0000259" key="1">
    <source>
        <dbReference type="Pfam" id="PF00176"/>
    </source>
</evidence>
<sequence length="308" mass="34855">MVMLFLETVPIKGGQTGTGTAGQGEYEPVSSSSTYRIRLSLSLCRSSFSRSLQCVVPFPSPPRQHDGLGDNHLLDLDQTYRTQPAHYLSSRFVTSHLSSRVRRPLPSSRRTRFRSCRFTPRRSASACSTSQKKEEEEECLKEEEEGLAGAGTTWLLTQPSCERLFLNLGKMRDYQLAGLNWLIRLYENGINGIFADEMVSTDLQLTGLNLSFLPWLGKTLQTISLLGYLHEFRGIIGPHMVVAPKLTLGNWMNEIRLFCPILRAVKFLSNLDERKHIREDLLVVRNFDVCVTSFEMAIICVRSLLASY</sequence>
<name>A0A498I2X1_MALDO</name>
<dbReference type="AlphaFoldDB" id="A0A498I2X1"/>
<feature type="domain" description="SNF2 N-terminal" evidence="1">
    <location>
        <begin position="174"/>
        <end position="297"/>
    </location>
</feature>
<comment type="caution">
    <text evidence="2">The sequence shown here is derived from an EMBL/GenBank/DDBJ whole genome shotgun (WGS) entry which is preliminary data.</text>
</comment>
<dbReference type="InterPro" id="IPR038718">
    <property type="entry name" value="SNF2-like_sf"/>
</dbReference>
<accession>A0A498I2X1</accession>
<proteinExistence type="predicted"/>
<protein>
    <recommendedName>
        <fullName evidence="1">SNF2 N-terminal domain-containing protein</fullName>
    </recommendedName>
</protein>
<evidence type="ECO:0000313" key="3">
    <source>
        <dbReference type="Proteomes" id="UP000290289"/>
    </source>
</evidence>
<dbReference type="InterPro" id="IPR027417">
    <property type="entry name" value="P-loop_NTPase"/>
</dbReference>